<dbReference type="Pfam" id="PF01408">
    <property type="entry name" value="GFO_IDH_MocA"/>
    <property type="match status" value="1"/>
</dbReference>
<organism evidence="3 4">
    <name type="scientific">Thermoproteota archaeon</name>
    <dbReference type="NCBI Taxonomy" id="2056631"/>
    <lineage>
        <taxon>Archaea</taxon>
        <taxon>Thermoproteota</taxon>
    </lineage>
</organism>
<evidence type="ECO:0000259" key="1">
    <source>
        <dbReference type="Pfam" id="PF01408"/>
    </source>
</evidence>
<dbReference type="SUPFAM" id="SSF55347">
    <property type="entry name" value="Glyceraldehyde-3-phosphate dehydrogenase-like, C-terminal domain"/>
    <property type="match status" value="1"/>
</dbReference>
<comment type="caution">
    <text evidence="3">The sequence shown here is derived from an EMBL/GenBank/DDBJ whole genome shotgun (WGS) entry which is preliminary data.</text>
</comment>
<accession>A0A497F423</accession>
<reference evidence="3 4" key="1">
    <citation type="submission" date="2018-06" db="EMBL/GenBank/DDBJ databases">
        <title>Extensive metabolic versatility and redundancy in microbially diverse, dynamic hydrothermal sediments.</title>
        <authorList>
            <person name="Dombrowski N."/>
            <person name="Teske A."/>
            <person name="Baker B.J."/>
        </authorList>
    </citation>
    <scope>NUCLEOTIDE SEQUENCE [LARGE SCALE GENOMIC DNA]</scope>
    <source>
        <strain evidence="3">B20_G2</strain>
    </source>
</reference>
<sequence>MKNSGKLRVSILGAGYMGRVHAESWTKLDCAEVIKVYSRNLSRAKSLAREIAAQPVNDIKEAILSGEVDVVDICLPTFLHKEVAVKALKAEKHLLLEKPIALTLNEAKEIINAAEKTSSKFMVAHCLRFFPEYAKIKQLLDSHSIGDVRVMRAYRIGTYPTWGSDNWFSNLSKSGGVLIDLMIHDFDFMRWLIGDEVERVYAQVNEKVAGHLRKGYHAMAILKFKGGAIAYAEGSWALPATHPFTMYFEVAGTKGLLTYSNRKGLTCKAYYEKEVQELSPTSKSGYDLEIEHFARCILMDLEPMIKPIDAYNALEIAIAAKKSAETNRPVQQPLRGD</sequence>
<dbReference type="InterPro" id="IPR036291">
    <property type="entry name" value="NAD(P)-bd_dom_sf"/>
</dbReference>
<dbReference type="EMBL" id="QMRA01000038">
    <property type="protein sequence ID" value="RLE54019.1"/>
    <property type="molecule type" value="Genomic_DNA"/>
</dbReference>
<gene>
    <name evidence="3" type="ORF">DRJ26_02420</name>
</gene>
<dbReference type="PANTHER" id="PTHR43377">
    <property type="entry name" value="BILIVERDIN REDUCTASE A"/>
    <property type="match status" value="1"/>
</dbReference>
<dbReference type="InterPro" id="IPR055170">
    <property type="entry name" value="GFO_IDH_MocA-like_dom"/>
</dbReference>
<proteinExistence type="predicted"/>
<dbReference type="Pfam" id="PF22725">
    <property type="entry name" value="GFO_IDH_MocA_C3"/>
    <property type="match status" value="1"/>
</dbReference>
<dbReference type="InterPro" id="IPR000683">
    <property type="entry name" value="Gfo/Idh/MocA-like_OxRdtase_N"/>
</dbReference>
<feature type="domain" description="Gfo/Idh/MocA-like oxidoreductase N-terminal" evidence="1">
    <location>
        <begin position="7"/>
        <end position="125"/>
    </location>
</feature>
<dbReference type="AlphaFoldDB" id="A0A497F423"/>
<dbReference type="InterPro" id="IPR051450">
    <property type="entry name" value="Gfo/Idh/MocA_Oxidoreductases"/>
</dbReference>
<feature type="domain" description="GFO/IDH/MocA-like oxidoreductase" evidence="2">
    <location>
        <begin position="133"/>
        <end position="257"/>
    </location>
</feature>
<evidence type="ECO:0000313" key="4">
    <source>
        <dbReference type="Proteomes" id="UP000269499"/>
    </source>
</evidence>
<dbReference type="Gene3D" id="3.30.360.10">
    <property type="entry name" value="Dihydrodipicolinate Reductase, domain 2"/>
    <property type="match status" value="1"/>
</dbReference>
<dbReference type="Gene3D" id="3.40.50.720">
    <property type="entry name" value="NAD(P)-binding Rossmann-like Domain"/>
    <property type="match status" value="1"/>
</dbReference>
<dbReference type="PANTHER" id="PTHR43377:SF1">
    <property type="entry name" value="BILIVERDIN REDUCTASE A"/>
    <property type="match status" value="1"/>
</dbReference>
<name>A0A497F423_9CREN</name>
<protein>
    <submittedName>
        <fullName evidence="3">Gfo/Idh/MocA family oxidoreductase</fullName>
    </submittedName>
</protein>
<evidence type="ECO:0000259" key="2">
    <source>
        <dbReference type="Pfam" id="PF22725"/>
    </source>
</evidence>
<dbReference type="Proteomes" id="UP000269499">
    <property type="component" value="Unassembled WGS sequence"/>
</dbReference>
<dbReference type="SUPFAM" id="SSF51735">
    <property type="entry name" value="NAD(P)-binding Rossmann-fold domains"/>
    <property type="match status" value="1"/>
</dbReference>
<evidence type="ECO:0000313" key="3">
    <source>
        <dbReference type="EMBL" id="RLE54019.1"/>
    </source>
</evidence>
<dbReference type="GO" id="GO:0000166">
    <property type="term" value="F:nucleotide binding"/>
    <property type="evidence" value="ECO:0007669"/>
    <property type="project" value="InterPro"/>
</dbReference>